<dbReference type="Pfam" id="PF03888">
    <property type="entry name" value="MucB_RseB"/>
    <property type="match status" value="1"/>
</dbReference>
<dbReference type="PANTHER" id="PTHR37507">
    <property type="entry name" value="SPORULATION PROTEIN YDCC"/>
    <property type="match status" value="1"/>
</dbReference>
<dbReference type="PANTHER" id="PTHR37507:SF2">
    <property type="entry name" value="SPORULATION PROTEIN YDCC"/>
    <property type="match status" value="1"/>
</dbReference>
<dbReference type="RefSeq" id="WP_311617751.1">
    <property type="nucleotide sequence ID" value="NZ_JAVREV010000006.1"/>
</dbReference>
<accession>A0ABU2S5L1</accession>
<evidence type="ECO:0000313" key="3">
    <source>
        <dbReference type="EMBL" id="MDT0443390.1"/>
    </source>
</evidence>
<evidence type="ECO:0000313" key="4">
    <source>
        <dbReference type="Proteomes" id="UP001183615"/>
    </source>
</evidence>
<feature type="region of interest" description="Disordered" evidence="1">
    <location>
        <begin position="152"/>
        <end position="171"/>
    </location>
</feature>
<dbReference type="Gene3D" id="2.50.20.10">
    <property type="entry name" value="Lipoprotein localisation LolA/LolB/LppX"/>
    <property type="match status" value="1"/>
</dbReference>
<organism evidence="3 4">
    <name type="scientific">Streptomyces johnsoniae</name>
    <dbReference type="NCBI Taxonomy" id="3075532"/>
    <lineage>
        <taxon>Bacteria</taxon>
        <taxon>Bacillati</taxon>
        <taxon>Actinomycetota</taxon>
        <taxon>Actinomycetes</taxon>
        <taxon>Kitasatosporales</taxon>
        <taxon>Streptomycetaceae</taxon>
        <taxon>Streptomyces</taxon>
    </lineage>
</organism>
<dbReference type="SUPFAM" id="SSF89392">
    <property type="entry name" value="Prokaryotic lipoproteins and lipoprotein localization factors"/>
    <property type="match status" value="1"/>
</dbReference>
<evidence type="ECO:0000256" key="1">
    <source>
        <dbReference type="SAM" id="MobiDB-lite"/>
    </source>
</evidence>
<name>A0ABU2S5L1_9ACTN</name>
<dbReference type="InterPro" id="IPR033434">
    <property type="entry name" value="MucB/RseB_N"/>
</dbReference>
<keyword evidence="4" id="KW-1185">Reference proteome</keyword>
<reference evidence="4" key="1">
    <citation type="submission" date="2023-07" db="EMBL/GenBank/DDBJ databases">
        <title>30 novel species of actinomycetes from the DSMZ collection.</title>
        <authorList>
            <person name="Nouioui I."/>
        </authorList>
    </citation>
    <scope>NUCLEOTIDE SEQUENCE [LARGE SCALE GENOMIC DNA]</scope>
    <source>
        <strain evidence="4">DSM 41886</strain>
    </source>
</reference>
<dbReference type="InterPro" id="IPR052944">
    <property type="entry name" value="Sporulation_related"/>
</dbReference>
<evidence type="ECO:0000259" key="2">
    <source>
        <dbReference type="Pfam" id="PF03888"/>
    </source>
</evidence>
<gene>
    <name evidence="3" type="ORF">RM779_12385</name>
</gene>
<feature type="domain" description="MucB/RseB N-terminal" evidence="2">
    <location>
        <begin position="105"/>
        <end position="253"/>
    </location>
</feature>
<dbReference type="InterPro" id="IPR029046">
    <property type="entry name" value="LolA/LolB/LppX"/>
</dbReference>
<comment type="caution">
    <text evidence="3">The sequence shown here is derived from an EMBL/GenBank/DDBJ whole genome shotgun (WGS) entry which is preliminary data.</text>
</comment>
<proteinExistence type="predicted"/>
<protein>
    <submittedName>
        <fullName evidence="3">Sigma-E factor regulatory protein RseB domain-containing protein</fullName>
    </submittedName>
</protein>
<dbReference type="EMBL" id="JAVREV010000006">
    <property type="protein sequence ID" value="MDT0443390.1"/>
    <property type="molecule type" value="Genomic_DNA"/>
</dbReference>
<sequence length="300" mass="30576">MAKNSTIRRAAVPAAVVAGVAAVGAGLWPALASDGSPDLPDITAEELLVRMAEADTAQLSGTVRVDADLGIPDFGGMLDGVLSGIEGPAGRLAGLATGDSTLRVAMDGPERQRLAVVNGSDEFAVIHNGDRLWAYDSADNTVYEAEVPAEAAEELPTGSTGPAGEWSGGLTPQDAAARLLDAAGEHADIAVDGTARIAGRDAYQLVVEPKDAESGLTSVRISVDGETGVPLAVTADRGEGQALDVSFSQIDYTQPAGGVFDFTPPSDAEIVEINPEDPFAALGGFEGLEGLEGLLPDTAR</sequence>
<dbReference type="Proteomes" id="UP001183615">
    <property type="component" value="Unassembled WGS sequence"/>
</dbReference>